<gene>
    <name evidence="2" type="ORF">NLU13_8339</name>
</gene>
<comment type="caution">
    <text evidence="2">The sequence shown here is derived from an EMBL/GenBank/DDBJ whole genome shotgun (WGS) entry which is preliminary data.</text>
</comment>
<proteinExistence type="predicted"/>
<dbReference type="Proteomes" id="UP001175261">
    <property type="component" value="Unassembled WGS sequence"/>
</dbReference>
<organism evidence="2 3">
    <name type="scientific">Sarocladium strictum</name>
    <name type="common">Black bundle disease fungus</name>
    <name type="synonym">Acremonium strictum</name>
    <dbReference type="NCBI Taxonomy" id="5046"/>
    <lineage>
        <taxon>Eukaryota</taxon>
        <taxon>Fungi</taxon>
        <taxon>Dikarya</taxon>
        <taxon>Ascomycota</taxon>
        <taxon>Pezizomycotina</taxon>
        <taxon>Sordariomycetes</taxon>
        <taxon>Hypocreomycetidae</taxon>
        <taxon>Hypocreales</taxon>
        <taxon>Sarocladiaceae</taxon>
        <taxon>Sarocladium</taxon>
    </lineage>
</organism>
<dbReference type="Pfam" id="PF12770">
    <property type="entry name" value="CHAT"/>
    <property type="match status" value="1"/>
</dbReference>
<accession>A0AA39GBY9</accession>
<feature type="domain" description="CHAT" evidence="1">
    <location>
        <begin position="728"/>
        <end position="1004"/>
    </location>
</feature>
<dbReference type="AlphaFoldDB" id="A0AA39GBY9"/>
<evidence type="ECO:0000313" key="3">
    <source>
        <dbReference type="Proteomes" id="UP001175261"/>
    </source>
</evidence>
<name>A0AA39GBY9_SARSR</name>
<dbReference type="InterPro" id="IPR024983">
    <property type="entry name" value="CHAT_dom"/>
</dbReference>
<protein>
    <recommendedName>
        <fullName evidence="1">CHAT domain-containing protein</fullName>
    </recommendedName>
</protein>
<sequence length="1110" mass="123421">MATGMRVDLDVLLQAVELNDVSLRAFIGSLAGVNHERAVEQYLMLLFTYYKRCGDLEALNAAAQRSTQWVLEAPAEHEQLQHRIGIMDQFSSYVRFCNSGQVTFDPLSGTLGLGRDSAIDRRLIAGNALMNSGFNKFMAWRKDQPAKALIESLGEVRRGMDTQGFLRSPAFDVTYAGMLSEAFHATSDVDYLQEAVLCAAEAAVTMHEKHPARPCGLSALAALLNLYSVQTNVIATDILNSSISILHGLRMSGKIYELKTDYWTDPGRALSTLGSALGQRFEKTHSIDDLNYAILVLEEAGNYKTPGDDQTYNFTTLSALSSCLYLRYERTGSQQDLNRSIEALEVILASLSEDRGSFKMDVNTERLALAANLSTYLLERYELHHKPEDFSRGLDVSQEASRDLRETHPNKARALNGYATWMGHQFDRTGSLEHLHMALEYTRLAIRASDPTTPDHSRWSLQLARLLGKRRLQTESRVEEDEELNCLLETWQNCQDTQGLPSIRIQSARFAAMILISRPSDEDRSRAAALMEDAVMCLQKMSPRSWHHSDKQDIITAHSNLASQAASVFLTAGKLPYEALRVLDFGRGSIGGVLLDLRQDLSTLKTVRPQLAEKLQHIFRELDFLVSSVTGDKSPNRRVQLERDLEATVEEVRTTEGFESFLSLLSDNAIRETANRGPVIVINVSILRCDALLVETTGIRSLHLPDVTLSDIEEFIPALDDPWGIFAALEWLWHSICKPCLDALGFANGKDDDELPHVWWVPVGIVSLLPLHAAGMHLQDSTDSVMDRVVSSYATSVKALRDQRALAARYSSDIPRQALLIDMAATQDYAGGNLAFANREVEALRDICRSMSLEPITLPHPRLKKDVIASLPRCDIFHFAGHGRSVAQDPSDSYIMLDDWKADKLTVGNVRDLRLFDQPPFLAYLSACETTKSKQHRLLDESLHLTSAFQLAGFCHVIGTLWTVDDEHCVKVSKVVYETLQREGRTDEAVRKGLHKSLRALRDEAVNARKSANNKVEEQSESLGSQMASLSLALTSDGRGAGQAGRIDKTSPESLINESEPLARVAGVERPESHGKRTQILLEDDSTDSEEDAVDAVTSTLWVPFVHFGA</sequence>
<evidence type="ECO:0000259" key="1">
    <source>
        <dbReference type="Pfam" id="PF12770"/>
    </source>
</evidence>
<evidence type="ECO:0000313" key="2">
    <source>
        <dbReference type="EMBL" id="KAK0384251.1"/>
    </source>
</evidence>
<reference evidence="2" key="1">
    <citation type="submission" date="2022-10" db="EMBL/GenBank/DDBJ databases">
        <title>Determination and structural analysis of whole genome sequence of Sarocladium strictum F4-1.</title>
        <authorList>
            <person name="Hu L."/>
            <person name="Jiang Y."/>
        </authorList>
    </citation>
    <scope>NUCLEOTIDE SEQUENCE</scope>
    <source>
        <strain evidence="2">F4-1</strain>
    </source>
</reference>
<dbReference type="EMBL" id="JAPDFR010000008">
    <property type="protein sequence ID" value="KAK0384251.1"/>
    <property type="molecule type" value="Genomic_DNA"/>
</dbReference>
<keyword evidence="3" id="KW-1185">Reference proteome</keyword>